<dbReference type="Pfam" id="PF13549">
    <property type="entry name" value="ATP-grasp_5"/>
    <property type="match status" value="1"/>
</dbReference>
<dbReference type="InterPro" id="IPR036291">
    <property type="entry name" value="NAD(P)-bd_dom_sf"/>
</dbReference>
<evidence type="ECO:0000259" key="1">
    <source>
        <dbReference type="SMART" id="SM00881"/>
    </source>
</evidence>
<reference evidence="2 3" key="1">
    <citation type="submission" date="2024-10" db="EMBL/GenBank/DDBJ databases">
        <title>The Natural Products Discovery Center: Release of the First 8490 Sequenced Strains for Exploring Actinobacteria Biosynthetic Diversity.</title>
        <authorList>
            <person name="Kalkreuter E."/>
            <person name="Kautsar S.A."/>
            <person name="Yang D."/>
            <person name="Bader C.D."/>
            <person name="Teijaro C.N."/>
            <person name="Fluegel L."/>
            <person name="Davis C.M."/>
            <person name="Simpson J.R."/>
            <person name="Lauterbach L."/>
            <person name="Steele A.D."/>
            <person name="Gui C."/>
            <person name="Meng S."/>
            <person name="Li G."/>
            <person name="Viehrig K."/>
            <person name="Ye F."/>
            <person name="Su P."/>
            <person name="Kiefer A.F."/>
            <person name="Nichols A."/>
            <person name="Cepeda A.J."/>
            <person name="Yan W."/>
            <person name="Fan B."/>
            <person name="Jiang Y."/>
            <person name="Adhikari A."/>
            <person name="Zheng C.-J."/>
            <person name="Schuster L."/>
            <person name="Cowan T.M."/>
            <person name="Smanski M.J."/>
            <person name="Chevrette M.G."/>
            <person name="De Carvalho L.P.S."/>
            <person name="Shen B."/>
        </authorList>
    </citation>
    <scope>NUCLEOTIDE SEQUENCE [LARGE SCALE GENOMIC DNA]</scope>
    <source>
        <strain evidence="2 3">NPDC002593</strain>
    </source>
</reference>
<proteinExistence type="predicted"/>
<dbReference type="SUPFAM" id="SSF51735">
    <property type="entry name" value="NAD(P)-binding Rossmann-fold domains"/>
    <property type="match status" value="1"/>
</dbReference>
<evidence type="ECO:0000313" key="3">
    <source>
        <dbReference type="Proteomes" id="UP001601992"/>
    </source>
</evidence>
<evidence type="ECO:0000313" key="2">
    <source>
        <dbReference type="EMBL" id="MFF3569151.1"/>
    </source>
</evidence>
<organism evidence="2 3">
    <name type="scientific">Nocardia jiangxiensis</name>
    <dbReference type="NCBI Taxonomy" id="282685"/>
    <lineage>
        <taxon>Bacteria</taxon>
        <taxon>Bacillati</taxon>
        <taxon>Actinomycetota</taxon>
        <taxon>Actinomycetes</taxon>
        <taxon>Mycobacteriales</taxon>
        <taxon>Nocardiaceae</taxon>
        <taxon>Nocardia</taxon>
    </lineage>
</organism>
<dbReference type="SUPFAM" id="SSF56059">
    <property type="entry name" value="Glutathione synthetase ATP-binding domain-like"/>
    <property type="match status" value="1"/>
</dbReference>
<dbReference type="InterPro" id="IPR016102">
    <property type="entry name" value="Succinyl-CoA_synth-like"/>
</dbReference>
<feature type="domain" description="CoA-binding" evidence="1">
    <location>
        <begin position="253"/>
        <end position="347"/>
    </location>
</feature>
<dbReference type="SUPFAM" id="SSF52210">
    <property type="entry name" value="Succinyl-CoA synthetase domains"/>
    <property type="match status" value="2"/>
</dbReference>
<dbReference type="InterPro" id="IPR003781">
    <property type="entry name" value="CoA-bd"/>
</dbReference>
<keyword evidence="3" id="KW-1185">Reference proteome</keyword>
<dbReference type="Gene3D" id="3.30.1490.20">
    <property type="entry name" value="ATP-grasp fold, A domain"/>
    <property type="match status" value="1"/>
</dbReference>
<accession>A0ABW6S1W3</accession>
<sequence>MDDALRLAELIEQHGIPAEGRYVLPEHVVKDLIADMGVAIPRRYQPSDLGASGAATPGGALVLKAWGPGLLHKSDLGAVRLGLAVGDVDAAIADMAGALHDKGVTPSGFLIEEQHPGGVELIVGVVRDETFGHQVLLGLGGVTTELLDLTALRPCPLSKTDAEELIDVFPGAPLLNGARGTAPVDRSALVELLLSIAGEDGLVSRFGSSLAEFECNPIVATPAGVTALDARMIVDPPPPQRERNEPDSDFTVLFAPRQIAVAGASTSKSSFGNRFLAAYRAAGWQQGLFAIHPTATEVDGVPAVPDVAQIPGGVDYLLVALPAKHAIGAVASAAGRVPFIQVISGGFGEMSSEGRGLEEELLTAATGSRLLGPNCLGVFSPAGRQTFSLGAPTTPGTVSVISQSGGLSGDIVAAGHHRGLRFAKLASIGNAIDVTHGELLDWLLDDPETEIIGVYLEGTRDGAGLLRALRRADGRKPVVVLRGGSGDQGARAVGSHTGSLATSVKVWEAVATSAGVTLVDTLEQFLGCLRFLQQCRTGNHGATPGVLVVGAGGGASVLSADACDRAGLTLASIDAKQREQLLAMGNGAGTSLANPLEIPIGPVSAPTLLGDTLAPFFATGTAPFDDVLVHLNAAAYYNYGSAGLAPLIDALRDLLTREFPARIAVVVRNADVATPEDAGSLASFAADTGLPIFHSFDEATVAISAAQLFDARRERL</sequence>
<protein>
    <submittedName>
        <fullName evidence="2">Acetate--CoA ligase family protein</fullName>
    </submittedName>
</protein>
<dbReference type="EMBL" id="JBIAQY010000004">
    <property type="protein sequence ID" value="MFF3569151.1"/>
    <property type="molecule type" value="Genomic_DNA"/>
</dbReference>
<dbReference type="Proteomes" id="UP001601992">
    <property type="component" value="Unassembled WGS sequence"/>
</dbReference>
<dbReference type="Pfam" id="PF13380">
    <property type="entry name" value="CoA_binding_2"/>
    <property type="match status" value="1"/>
</dbReference>
<comment type="caution">
    <text evidence="2">The sequence shown here is derived from an EMBL/GenBank/DDBJ whole genome shotgun (WGS) entry which is preliminary data.</text>
</comment>
<dbReference type="InterPro" id="IPR032875">
    <property type="entry name" value="Succ_CoA_lig_flav_dom"/>
</dbReference>
<dbReference type="InterPro" id="IPR013815">
    <property type="entry name" value="ATP_grasp_subdomain_1"/>
</dbReference>
<dbReference type="Pfam" id="PF13607">
    <property type="entry name" value="Succ_CoA_lig"/>
    <property type="match status" value="1"/>
</dbReference>
<dbReference type="RefSeq" id="WP_387403899.1">
    <property type="nucleotide sequence ID" value="NZ_JBIAQY010000004.1"/>
</dbReference>
<dbReference type="SMART" id="SM00881">
    <property type="entry name" value="CoA_binding"/>
    <property type="match status" value="1"/>
</dbReference>
<dbReference type="PANTHER" id="PTHR42793:SF1">
    <property type="entry name" value="PEPTIDYL-LYSINE N-ACETYLTRANSFERASE PATZ"/>
    <property type="match status" value="1"/>
</dbReference>
<keyword evidence="2" id="KW-0436">Ligase</keyword>
<gene>
    <name evidence="2" type="ORF">ACFYXQ_15365</name>
</gene>
<dbReference type="GO" id="GO:0016874">
    <property type="term" value="F:ligase activity"/>
    <property type="evidence" value="ECO:0007669"/>
    <property type="project" value="UniProtKB-KW"/>
</dbReference>
<dbReference type="PANTHER" id="PTHR42793">
    <property type="entry name" value="COA BINDING DOMAIN CONTAINING PROTEIN"/>
    <property type="match status" value="1"/>
</dbReference>
<dbReference type="Gene3D" id="3.30.470.20">
    <property type="entry name" value="ATP-grasp fold, B domain"/>
    <property type="match status" value="1"/>
</dbReference>
<name>A0ABW6S1W3_9NOCA</name>
<dbReference type="Gene3D" id="3.40.50.720">
    <property type="entry name" value="NAD(P)-binding Rossmann-like Domain"/>
    <property type="match status" value="1"/>
</dbReference>
<dbReference type="Gene3D" id="3.40.50.261">
    <property type="entry name" value="Succinyl-CoA synthetase domains"/>
    <property type="match status" value="2"/>
</dbReference>